<sequence>MTQHFEWKLKDPRVCRIFFSSPFKGMEGEREELTKRYWPKIQSLCNSKGIQFVPVDMRWGITTEAAGNAQTVNICLRELDRSDMFVGFFGQRYGWMGENDEALQANVENSITRYPWLLKFRDKSVTEWEFLHGHLNHPGKMPAWIGFRDKAFDDMKKEEAEKRGNKRQVAAYVSESELATKNMDNLKKRIRETEKKTLGINMAYRDPVEGASQMFDAMWRCLNDHLLADTTNVNPSKWDIELSAHNAFCKSRSGLYIGGSICHERLDAVLKSGTQVPLLIHGDPGSGKSALISTWLTARKETNPEDYIVYHFVGSSSESTDILSTLKRLRVELKRQIHGKEIPEADGPSSNEEEHDKYGLMLALEDTVREASDTGHITIIFIDGLTKVKDKEKINKHLFWLPETFPKNVHLIVSCLSTDHMTLNELVERRGYDSLVMQPLSREEQKEISIQTLQEVGKELSASQLERVVEAKQTTNPLFLKIVLSELCMFGYFRKLDEKIDSLIHCSSTVELFKKYLERLEDDYNSDGYHGNLVQDVMCLLRGSKEGLSEEDIMEILSIDPQLWSPLYFAMEKYFIDRAGILGFGFHELEMAVHEKYITNNNIMINFRLKLDRYFTQKLKQYKATGQLYSDWQRLDVHPPREIMNIPWLRHKCDDTSKLLDIITTTDCVGIFTEHHSLYDLLEYIKTVDVSEKIMADLFKKGVDTLLVEMFNFMQDNCIKSGNIDAEPEFHIPSKAADACVQIINFLEMGNFHNAALALVEKQEEIIENGRGLWNKESYENLKMDCMYKKACVLVDLYRIQEAEPLHMEVLRHREKKLAIDKSERLIQSLSKSYHGVGVLLMQQEDPDKHAQAFEFFNKSLELAETSENDMRVEKAKTIQCLGVSSMRMGDNVKAVDYGQQSMKLFEEVYYGQLPPSLGQAMCNIAICHRRLGNFDQAVDLYNQAIEIAEKAYGRVHHDVGIALSNLGSLYIYKKDFEQAIIKLTEAVKIYEMLKIDLHGALLARENLVCAFINANRADEAEPIYWDAVLQLGSDKARWNKSIPYMHSIMLMKYVRESSWHKAKQVLENLVQREDTKSGDIVALLALCDEFLVDEGKPQRAVEYTVDYNLGVWPLNRRLICMKVEFDLLKRPNNQDRLDGVLDIATKALDALDTMDPAELTTADITSAEDVLSYICDLCNGLFEGKFKEYCVDIWKKGIERQPTMMNYRMTLARTMLQQGDLSTAQYTEISQHLNTVKKQQHQDEAQFYKMYMHVLMHCEDVVEELKELLEDAIKNVTDEPEFIEKVSVYDLG</sequence>
<evidence type="ECO:0000313" key="8">
    <source>
        <dbReference type="Proteomes" id="UP000749559"/>
    </source>
</evidence>
<comment type="caution">
    <text evidence="7">The sequence shown here is derived from an EMBL/GenBank/DDBJ whole genome shotgun (WGS) entry which is preliminary data.</text>
</comment>
<organism evidence="7 8">
    <name type="scientific">Owenia fusiformis</name>
    <name type="common">Polychaete worm</name>
    <dbReference type="NCBI Taxonomy" id="6347"/>
    <lineage>
        <taxon>Eukaryota</taxon>
        <taxon>Metazoa</taxon>
        <taxon>Spiralia</taxon>
        <taxon>Lophotrochozoa</taxon>
        <taxon>Annelida</taxon>
        <taxon>Polychaeta</taxon>
        <taxon>Sedentaria</taxon>
        <taxon>Canalipalpata</taxon>
        <taxon>Sabellida</taxon>
        <taxon>Oweniida</taxon>
        <taxon>Oweniidae</taxon>
        <taxon>Owenia</taxon>
    </lineage>
</organism>
<dbReference type="Gene3D" id="1.25.40.10">
    <property type="entry name" value="Tetratricopeptide repeat domain"/>
    <property type="match status" value="2"/>
</dbReference>
<dbReference type="Gene3D" id="3.40.50.300">
    <property type="entry name" value="P-loop containing nucleotide triphosphate hydrolases"/>
    <property type="match status" value="1"/>
</dbReference>
<dbReference type="InterPro" id="IPR011990">
    <property type="entry name" value="TPR-like_helical_dom_sf"/>
</dbReference>
<keyword evidence="2" id="KW-0677">Repeat</keyword>
<dbReference type="Pfam" id="PF24883">
    <property type="entry name" value="NPHP3_N"/>
    <property type="match status" value="1"/>
</dbReference>
<feature type="domain" description="Nephrocystin 3-like N-terminal" evidence="5">
    <location>
        <begin position="270"/>
        <end position="414"/>
    </location>
</feature>
<dbReference type="PANTHER" id="PTHR19860:SF40">
    <property type="entry name" value="WD40 REPEAT-CONTAINING PROTEIN"/>
    <property type="match status" value="1"/>
</dbReference>
<accession>A0A8J1U4M6</accession>
<dbReference type="PROSITE" id="PS50005">
    <property type="entry name" value="TPR"/>
    <property type="match status" value="1"/>
</dbReference>
<protein>
    <recommendedName>
        <fullName evidence="3">Nephrocystin-3</fullName>
    </recommendedName>
</protein>
<evidence type="ECO:0000259" key="6">
    <source>
        <dbReference type="Pfam" id="PF24884"/>
    </source>
</evidence>
<dbReference type="InterPro" id="IPR051191">
    <property type="entry name" value="DCAF12"/>
</dbReference>
<evidence type="ECO:0000256" key="2">
    <source>
        <dbReference type="ARBA" id="ARBA00022737"/>
    </source>
</evidence>
<dbReference type="InterPro" id="IPR027417">
    <property type="entry name" value="P-loop_NTPase"/>
</dbReference>
<dbReference type="InterPro" id="IPR025139">
    <property type="entry name" value="DUF4062"/>
</dbReference>
<evidence type="ECO:0000259" key="5">
    <source>
        <dbReference type="Pfam" id="PF24883"/>
    </source>
</evidence>
<evidence type="ECO:0000259" key="4">
    <source>
        <dbReference type="Pfam" id="PF13271"/>
    </source>
</evidence>
<dbReference type="Pfam" id="PF13271">
    <property type="entry name" value="DUF4062"/>
    <property type="match status" value="1"/>
</dbReference>
<keyword evidence="8" id="KW-1185">Reference proteome</keyword>
<dbReference type="InterPro" id="IPR056884">
    <property type="entry name" value="NPHP3-like_N"/>
</dbReference>
<feature type="domain" description="Nephrocystin 3 helical" evidence="6">
    <location>
        <begin position="463"/>
        <end position="558"/>
    </location>
</feature>
<evidence type="ECO:0000313" key="7">
    <source>
        <dbReference type="EMBL" id="CAH1794895.1"/>
    </source>
</evidence>
<dbReference type="SUPFAM" id="SSF48452">
    <property type="entry name" value="TPR-like"/>
    <property type="match status" value="2"/>
</dbReference>
<dbReference type="SUPFAM" id="SSF52540">
    <property type="entry name" value="P-loop containing nucleoside triphosphate hydrolases"/>
    <property type="match status" value="1"/>
</dbReference>
<reference evidence="7" key="1">
    <citation type="submission" date="2022-03" db="EMBL/GenBank/DDBJ databases">
        <authorList>
            <person name="Martin C."/>
        </authorList>
    </citation>
    <scope>NUCLEOTIDE SEQUENCE</scope>
</reference>
<dbReference type="InterPro" id="IPR056883">
    <property type="entry name" value="NPHP3_hel"/>
</dbReference>
<proteinExistence type="predicted"/>
<evidence type="ECO:0000256" key="1">
    <source>
        <dbReference type="ARBA" id="ARBA00022687"/>
    </source>
</evidence>
<dbReference type="GO" id="GO:0005524">
    <property type="term" value="F:ATP binding"/>
    <property type="evidence" value="ECO:0007669"/>
    <property type="project" value="InterPro"/>
</dbReference>
<dbReference type="SMART" id="SM00028">
    <property type="entry name" value="TPR"/>
    <property type="match status" value="5"/>
</dbReference>
<keyword evidence="1" id="KW-0879">Wnt signaling pathway</keyword>
<dbReference type="InterPro" id="IPR019734">
    <property type="entry name" value="TPR_rpt"/>
</dbReference>
<dbReference type="GO" id="GO:0080008">
    <property type="term" value="C:Cul4-RING E3 ubiquitin ligase complex"/>
    <property type="evidence" value="ECO:0007669"/>
    <property type="project" value="TreeGrafter"/>
</dbReference>
<gene>
    <name evidence="7" type="ORF">OFUS_LOCUS19512</name>
</gene>
<dbReference type="PANTHER" id="PTHR19860">
    <property type="entry name" value="DDB1- AND CUL4-ASSOCIATED FACTOR 12-RELATED"/>
    <property type="match status" value="1"/>
</dbReference>
<dbReference type="Proteomes" id="UP000749559">
    <property type="component" value="Unassembled WGS sequence"/>
</dbReference>
<name>A0A8J1U4M6_OWEFU</name>
<dbReference type="Pfam" id="PF13424">
    <property type="entry name" value="TPR_12"/>
    <property type="match status" value="1"/>
</dbReference>
<dbReference type="Pfam" id="PF24884">
    <property type="entry name" value="NPHP3_hel"/>
    <property type="match status" value="1"/>
</dbReference>
<dbReference type="EMBL" id="CAIIXF020000009">
    <property type="protein sequence ID" value="CAH1794895.1"/>
    <property type="molecule type" value="Genomic_DNA"/>
</dbReference>
<dbReference type="OrthoDB" id="2325716at2759"/>
<dbReference type="GO" id="GO:0016055">
    <property type="term" value="P:Wnt signaling pathway"/>
    <property type="evidence" value="ECO:0007669"/>
    <property type="project" value="UniProtKB-KW"/>
</dbReference>
<feature type="domain" description="DUF4062" evidence="4">
    <location>
        <begin position="16"/>
        <end position="105"/>
    </location>
</feature>
<evidence type="ECO:0000256" key="3">
    <source>
        <dbReference type="ARBA" id="ARBA00040387"/>
    </source>
</evidence>